<keyword evidence="1" id="KW-1133">Transmembrane helix</keyword>
<accession>A0A4R2LX57</accession>
<reference evidence="2 3" key="1">
    <citation type="submission" date="2019-03" db="EMBL/GenBank/DDBJ databases">
        <title>Genomic Encyclopedia of Type Strains, Phase IV (KMG-IV): sequencing the most valuable type-strain genomes for metagenomic binning, comparative biology and taxonomic classification.</title>
        <authorList>
            <person name="Goeker M."/>
        </authorList>
    </citation>
    <scope>NUCLEOTIDE SEQUENCE [LARGE SCALE GENOMIC DNA]</scope>
    <source>
        <strain evidence="2 3">DSM 28559</strain>
    </source>
</reference>
<sequence length="311" mass="34079">MFKEKLRTQILGGCLQDYKNHLSGLYKGFYITLDGLQGQYLVKISINPANDADMATLISFLDNHKLNQKKLINAVTGSHSISLTIKMPSLGKNIPDTINSIVDPVIDYLISYTFTSGCSECGSTMDQIDCFEINGGHYFLCNTCKDKIHASLQTSQQEIRSKKSSLVAGLVGAFLGSLIGAALWILIYKLGYIAGIAGAVTAICAMKGYTILGGHLDKKGVIGSVIIMFIAIFFANKMSWSWDAYSALKDYGWTFTDVYKELGYILEETDLVGSYYGELVIGYILTIACSARSIINAFRQSTGSYSIKKVN</sequence>
<dbReference type="Proteomes" id="UP000295711">
    <property type="component" value="Unassembled WGS sequence"/>
</dbReference>
<keyword evidence="3" id="KW-1185">Reference proteome</keyword>
<dbReference type="OrthoDB" id="1653241at2"/>
<feature type="transmembrane region" description="Helical" evidence="1">
    <location>
        <begin position="280"/>
        <end position="298"/>
    </location>
</feature>
<feature type="transmembrane region" description="Helical" evidence="1">
    <location>
        <begin position="166"/>
        <end position="186"/>
    </location>
</feature>
<dbReference type="RefSeq" id="WP_132090906.1">
    <property type="nucleotide sequence ID" value="NZ_JANKAQ010000007.1"/>
</dbReference>
<evidence type="ECO:0000313" key="2">
    <source>
        <dbReference type="EMBL" id="TCO84812.1"/>
    </source>
</evidence>
<feature type="transmembrane region" description="Helical" evidence="1">
    <location>
        <begin position="192"/>
        <end position="209"/>
    </location>
</feature>
<gene>
    <name evidence="2" type="ORF">EV212_10575</name>
</gene>
<organism evidence="2 3">
    <name type="scientific">Frisingicoccus caecimuris</name>
    <dbReference type="NCBI Taxonomy" id="1796636"/>
    <lineage>
        <taxon>Bacteria</taxon>
        <taxon>Bacillati</taxon>
        <taxon>Bacillota</taxon>
        <taxon>Clostridia</taxon>
        <taxon>Lachnospirales</taxon>
        <taxon>Lachnospiraceae</taxon>
        <taxon>Frisingicoccus</taxon>
    </lineage>
</organism>
<feature type="transmembrane region" description="Helical" evidence="1">
    <location>
        <begin position="221"/>
        <end position="240"/>
    </location>
</feature>
<evidence type="ECO:0000256" key="1">
    <source>
        <dbReference type="SAM" id="Phobius"/>
    </source>
</evidence>
<name>A0A4R2LX57_9FIRM</name>
<protein>
    <submittedName>
        <fullName evidence="2">Uncharacterized protein</fullName>
    </submittedName>
</protein>
<keyword evidence="1" id="KW-0472">Membrane</keyword>
<dbReference type="AlphaFoldDB" id="A0A4R2LX57"/>
<dbReference type="EMBL" id="SLXA01000005">
    <property type="protein sequence ID" value="TCO84812.1"/>
    <property type="molecule type" value="Genomic_DNA"/>
</dbReference>
<comment type="caution">
    <text evidence="2">The sequence shown here is derived from an EMBL/GenBank/DDBJ whole genome shotgun (WGS) entry which is preliminary data.</text>
</comment>
<proteinExistence type="predicted"/>
<keyword evidence="1" id="KW-0812">Transmembrane</keyword>
<evidence type="ECO:0000313" key="3">
    <source>
        <dbReference type="Proteomes" id="UP000295711"/>
    </source>
</evidence>